<organism evidence="3 4">
    <name type="scientific">Mycena sanguinolenta</name>
    <dbReference type="NCBI Taxonomy" id="230812"/>
    <lineage>
        <taxon>Eukaryota</taxon>
        <taxon>Fungi</taxon>
        <taxon>Dikarya</taxon>
        <taxon>Basidiomycota</taxon>
        <taxon>Agaricomycotina</taxon>
        <taxon>Agaricomycetes</taxon>
        <taxon>Agaricomycetidae</taxon>
        <taxon>Agaricales</taxon>
        <taxon>Marasmiineae</taxon>
        <taxon>Mycenaceae</taxon>
        <taxon>Mycena</taxon>
    </lineage>
</organism>
<feature type="transmembrane region" description="Helical" evidence="2">
    <location>
        <begin position="202"/>
        <end position="224"/>
    </location>
</feature>
<accession>A0A8H6XQ92</accession>
<dbReference type="AlphaFoldDB" id="A0A8H6XQ92"/>
<gene>
    <name evidence="3" type="ORF">MSAN_01918500</name>
</gene>
<feature type="region of interest" description="Disordered" evidence="1">
    <location>
        <begin position="256"/>
        <end position="316"/>
    </location>
</feature>
<feature type="compositionally biased region" description="Polar residues" evidence="1">
    <location>
        <begin position="293"/>
        <end position="302"/>
    </location>
</feature>
<feature type="compositionally biased region" description="Basic and acidic residues" evidence="1">
    <location>
        <begin position="307"/>
        <end position="316"/>
    </location>
</feature>
<feature type="transmembrane region" description="Helical" evidence="2">
    <location>
        <begin position="150"/>
        <end position="169"/>
    </location>
</feature>
<comment type="caution">
    <text evidence="3">The sequence shown here is derived from an EMBL/GenBank/DDBJ whole genome shotgun (WGS) entry which is preliminary data.</text>
</comment>
<keyword evidence="2" id="KW-0812">Transmembrane</keyword>
<keyword evidence="2" id="KW-0472">Membrane</keyword>
<name>A0A8H6XQ92_9AGAR</name>
<evidence type="ECO:0000313" key="4">
    <source>
        <dbReference type="Proteomes" id="UP000623467"/>
    </source>
</evidence>
<reference evidence="3" key="1">
    <citation type="submission" date="2020-05" db="EMBL/GenBank/DDBJ databases">
        <title>Mycena genomes resolve the evolution of fungal bioluminescence.</title>
        <authorList>
            <person name="Tsai I.J."/>
        </authorList>
    </citation>
    <scope>NUCLEOTIDE SEQUENCE</scope>
    <source>
        <strain evidence="3">160909Yilan</strain>
    </source>
</reference>
<protein>
    <submittedName>
        <fullName evidence="3">Uncharacterized protein</fullName>
    </submittedName>
</protein>
<dbReference type="Proteomes" id="UP000623467">
    <property type="component" value="Unassembled WGS sequence"/>
</dbReference>
<evidence type="ECO:0000313" key="3">
    <source>
        <dbReference type="EMBL" id="KAF7344375.1"/>
    </source>
</evidence>
<keyword evidence="4" id="KW-1185">Reference proteome</keyword>
<sequence length="316" mass="34214">MDLGGFLTRMESDYIRPTQQLLMQFHEKHPTATAIMAVFAMTSIIPVVSAIALALFASFLAVAGLLTTLVALGLSLLAILSSTLVFSVASTVLVSSFIRSRKASVQTGDGVPTEPTEAASTSSQNDPTHHAFTAFGHWYSKKGSTWSTRLFLFFLLRNTIARIFLPRWMRYHRMYPFFFGSDRTPHPFKWIILNSIEMVGRLVYPIILVIGSTAILVGCAYLLFTSQRVREIRIAALAALVAFLRQTLDSLEKNTTTTTGASAAEPHASPDAPATGTKTDETVPSVVPPGQTAGATAISTSGVAPEMRARNVTETA</sequence>
<feature type="transmembrane region" description="Helical" evidence="2">
    <location>
        <begin position="33"/>
        <end position="63"/>
    </location>
</feature>
<proteinExistence type="predicted"/>
<evidence type="ECO:0000256" key="2">
    <source>
        <dbReference type="SAM" id="Phobius"/>
    </source>
</evidence>
<dbReference type="EMBL" id="JACAZH010000021">
    <property type="protein sequence ID" value="KAF7344375.1"/>
    <property type="molecule type" value="Genomic_DNA"/>
</dbReference>
<dbReference type="OrthoDB" id="3016371at2759"/>
<feature type="region of interest" description="Disordered" evidence="1">
    <location>
        <begin position="106"/>
        <end position="126"/>
    </location>
</feature>
<keyword evidence="2" id="KW-1133">Transmembrane helix</keyword>
<evidence type="ECO:0000256" key="1">
    <source>
        <dbReference type="SAM" id="MobiDB-lite"/>
    </source>
</evidence>
<feature type="transmembrane region" description="Helical" evidence="2">
    <location>
        <begin position="69"/>
        <end position="94"/>
    </location>
</feature>